<name>A0A481ZCI4_9VIRU</name>
<proteinExistence type="predicted"/>
<dbReference type="SUPFAM" id="SSF140860">
    <property type="entry name" value="Pseudo ankyrin repeat-like"/>
    <property type="match status" value="1"/>
</dbReference>
<sequence>MLNHKITEFALSCARGRIERAKSIGVHLSREEFRYDDYMGFRFACVSGELEIAKWMHKRFNLTADVVRLRDNWCIKQACENNHIKLAKWLVDTFELTKGDISAGNNFAFWSACYADSIDTAKWLVEVLNLTRDDMNKCGKRVNPFGIACEYENVKIKQWLMQDFGFNDGDIGPLNS</sequence>
<protein>
    <submittedName>
        <fullName evidence="1">Ankyrin repeat protein</fullName>
    </submittedName>
</protein>
<reference evidence="1" key="1">
    <citation type="journal article" date="2019" name="MBio">
        <title>Virus Genomes from Deep Sea Sediments Expand the Ocean Megavirome and Support Independent Origins of Viral Gigantism.</title>
        <authorList>
            <person name="Backstrom D."/>
            <person name="Yutin N."/>
            <person name="Jorgensen S.L."/>
            <person name="Dharamshi J."/>
            <person name="Homa F."/>
            <person name="Zaremba-Niedwiedzka K."/>
            <person name="Spang A."/>
            <person name="Wolf Y.I."/>
            <person name="Koonin E.V."/>
            <person name="Ettema T.J."/>
        </authorList>
    </citation>
    <scope>NUCLEOTIDE SEQUENCE</scope>
</reference>
<dbReference type="EMBL" id="MK500599">
    <property type="protein sequence ID" value="QBK93608.1"/>
    <property type="molecule type" value="Genomic_DNA"/>
</dbReference>
<accession>A0A481ZCI4</accession>
<organism evidence="1">
    <name type="scientific">Pithovirus LCPAC404</name>
    <dbReference type="NCBI Taxonomy" id="2506597"/>
    <lineage>
        <taxon>Viruses</taxon>
        <taxon>Pithoviruses</taxon>
    </lineage>
</organism>
<dbReference type="InterPro" id="IPR036770">
    <property type="entry name" value="Ankyrin_rpt-contain_sf"/>
</dbReference>
<evidence type="ECO:0000313" key="1">
    <source>
        <dbReference type="EMBL" id="QBK93608.1"/>
    </source>
</evidence>
<dbReference type="Gene3D" id="1.25.40.20">
    <property type="entry name" value="Ankyrin repeat-containing domain"/>
    <property type="match status" value="1"/>
</dbReference>
<gene>
    <name evidence="1" type="ORF">LCPAC404_03120</name>
</gene>